<dbReference type="EC" id="3.1.-.-" evidence="1"/>
<dbReference type="AlphaFoldDB" id="A0A5B1CL89"/>
<evidence type="ECO:0000313" key="1">
    <source>
        <dbReference type="EMBL" id="KAA1260529.1"/>
    </source>
</evidence>
<dbReference type="Proteomes" id="UP000322699">
    <property type="component" value="Unassembled WGS sequence"/>
</dbReference>
<dbReference type="Pfam" id="PF09618">
    <property type="entry name" value="Cas_Csy4"/>
    <property type="match status" value="1"/>
</dbReference>
<sequence length="214" mass="24664">MNPTYYYQEVTCLPDHEISIGFVLGKVMDEIHLALVESAAGTQDCRIGLSFPEYREASQEDVMTDASQKTTHDELQGPPIGSKIRVFARSDDDLLQLNLSNRLSRLLDYVHLTSVRKLERKINRYAVYKRCQTKSSRDRLIRRQMKRKGLDQATAQAEYATFKPRYSQLPYVNMRSHSTAQRFRLYIERSMAEAGEDWCFSTYGLSGTTAVPEF</sequence>
<dbReference type="EMBL" id="VRLW01000001">
    <property type="protein sequence ID" value="KAA1260529.1"/>
    <property type="molecule type" value="Genomic_DNA"/>
</dbReference>
<name>A0A5B1CL89_9BACT</name>
<gene>
    <name evidence="1" type="primary">cas6f</name>
    <name evidence="1" type="ORF">LF1_30690</name>
</gene>
<keyword evidence="1" id="KW-0540">Nuclease</keyword>
<dbReference type="InterPro" id="IPR013396">
    <property type="entry name" value="CRISPR-assoc_prot_Csy4"/>
</dbReference>
<reference evidence="1 2" key="1">
    <citation type="submission" date="2019-08" db="EMBL/GenBank/DDBJ databases">
        <title>Deep-cultivation of Planctomycetes and their phenomic and genomic characterization uncovers novel biology.</title>
        <authorList>
            <person name="Wiegand S."/>
            <person name="Jogler M."/>
            <person name="Boedeker C."/>
            <person name="Pinto D."/>
            <person name="Vollmers J."/>
            <person name="Rivas-Marin E."/>
            <person name="Kohn T."/>
            <person name="Peeters S.H."/>
            <person name="Heuer A."/>
            <person name="Rast P."/>
            <person name="Oberbeckmann S."/>
            <person name="Bunk B."/>
            <person name="Jeske O."/>
            <person name="Meyerdierks A."/>
            <person name="Storesund J.E."/>
            <person name="Kallscheuer N."/>
            <person name="Luecker S."/>
            <person name="Lage O.M."/>
            <person name="Pohl T."/>
            <person name="Merkel B.J."/>
            <person name="Hornburger P."/>
            <person name="Mueller R.-W."/>
            <person name="Bruemmer F."/>
            <person name="Labrenz M."/>
            <person name="Spormann A.M."/>
            <person name="Op Den Camp H."/>
            <person name="Overmann J."/>
            <person name="Amann R."/>
            <person name="Jetten M.S.M."/>
            <person name="Mascher T."/>
            <person name="Medema M.H."/>
            <person name="Devos D.P."/>
            <person name="Kaster A.-K."/>
            <person name="Ovreas L."/>
            <person name="Rohde M."/>
            <person name="Galperin M.Y."/>
            <person name="Jogler C."/>
        </authorList>
    </citation>
    <scope>NUCLEOTIDE SEQUENCE [LARGE SCALE GENOMIC DNA]</scope>
    <source>
        <strain evidence="1 2">LF1</strain>
    </source>
</reference>
<proteinExistence type="predicted"/>
<dbReference type="GO" id="GO:0016787">
    <property type="term" value="F:hydrolase activity"/>
    <property type="evidence" value="ECO:0007669"/>
    <property type="project" value="UniProtKB-KW"/>
</dbReference>
<protein>
    <submittedName>
        <fullName evidence="1">CRISPR-associated endonuclease Cas6/Csy4</fullName>
        <ecNumber evidence="1">3.1.-.-</ecNumber>
    </submittedName>
</protein>
<keyword evidence="1" id="KW-0378">Hydrolase</keyword>
<dbReference type="InterPro" id="IPR042564">
    <property type="entry name" value="CRISPR-Cas6/Csy4_sf"/>
</dbReference>
<dbReference type="GO" id="GO:0004519">
    <property type="term" value="F:endonuclease activity"/>
    <property type="evidence" value="ECO:0007669"/>
    <property type="project" value="UniProtKB-KW"/>
</dbReference>
<dbReference type="Gene3D" id="3.30.70.2540">
    <property type="entry name" value="CRISPR-associated endoribonuclease Cas6/Csy4"/>
    <property type="match status" value="1"/>
</dbReference>
<keyword evidence="2" id="KW-1185">Reference proteome</keyword>
<dbReference type="CDD" id="cd09739">
    <property type="entry name" value="Cas6_I-F"/>
    <property type="match status" value="1"/>
</dbReference>
<organism evidence="1 2">
    <name type="scientific">Rubripirellula obstinata</name>
    <dbReference type="NCBI Taxonomy" id="406547"/>
    <lineage>
        <taxon>Bacteria</taxon>
        <taxon>Pseudomonadati</taxon>
        <taxon>Planctomycetota</taxon>
        <taxon>Planctomycetia</taxon>
        <taxon>Pirellulales</taxon>
        <taxon>Pirellulaceae</taxon>
        <taxon>Rubripirellula</taxon>
    </lineage>
</organism>
<dbReference type="NCBIfam" id="TIGR02563">
    <property type="entry name" value="cas_Csy4"/>
    <property type="match status" value="1"/>
</dbReference>
<comment type="caution">
    <text evidence="1">The sequence shown here is derived from an EMBL/GenBank/DDBJ whole genome shotgun (WGS) entry which is preliminary data.</text>
</comment>
<dbReference type="OrthoDB" id="259831at2"/>
<evidence type="ECO:0000313" key="2">
    <source>
        <dbReference type="Proteomes" id="UP000322699"/>
    </source>
</evidence>
<accession>A0A5B1CL89</accession>
<dbReference type="GO" id="GO:0043571">
    <property type="term" value="P:maintenance of CRISPR repeat elements"/>
    <property type="evidence" value="ECO:0007669"/>
    <property type="project" value="InterPro"/>
</dbReference>
<keyword evidence="1" id="KW-0255">Endonuclease</keyword>
<dbReference type="RefSeq" id="WP_068258100.1">
    <property type="nucleotide sequence ID" value="NZ_LWSK01000002.1"/>
</dbReference>